<dbReference type="Pfam" id="PF02683">
    <property type="entry name" value="DsbD_TM"/>
    <property type="match status" value="1"/>
</dbReference>
<dbReference type="Gene3D" id="3.40.30.10">
    <property type="entry name" value="Glutaredoxin"/>
    <property type="match status" value="1"/>
</dbReference>
<feature type="transmembrane region" description="Helical" evidence="6">
    <location>
        <begin position="354"/>
        <end position="373"/>
    </location>
</feature>
<dbReference type="eggNOG" id="COG4232">
    <property type="taxonomic scope" value="Bacteria"/>
</dbReference>
<feature type="transmembrane region" description="Helical" evidence="6">
    <location>
        <begin position="522"/>
        <end position="540"/>
    </location>
</feature>
<evidence type="ECO:0000313" key="9">
    <source>
        <dbReference type="EMBL" id="EWH12076.1"/>
    </source>
</evidence>
<evidence type="ECO:0000256" key="1">
    <source>
        <dbReference type="ARBA" id="ARBA00004141"/>
    </source>
</evidence>
<keyword evidence="4 6" id="KW-1133">Transmembrane helix</keyword>
<dbReference type="eggNOG" id="COG4233">
    <property type="taxonomic scope" value="Bacteria"/>
</dbReference>
<feature type="transmembrane region" description="Helical" evidence="6">
    <location>
        <begin position="277"/>
        <end position="298"/>
    </location>
</feature>
<dbReference type="InterPro" id="IPR028250">
    <property type="entry name" value="DsbDN"/>
</dbReference>
<feature type="transmembrane region" description="Helical" evidence="6">
    <location>
        <begin position="496"/>
        <end position="515"/>
    </location>
</feature>
<dbReference type="InterPro" id="IPR035671">
    <property type="entry name" value="DsbD_gamma"/>
</dbReference>
<comment type="subcellular location">
    <subcellularLocation>
        <location evidence="1">Membrane</location>
        <topology evidence="1">Multi-pass membrane protein</topology>
    </subcellularLocation>
</comment>
<dbReference type="InterPro" id="IPR003834">
    <property type="entry name" value="Cyt_c_assmbl_TM_dom"/>
</dbReference>
<accession>W7QJN0</accession>
<dbReference type="PATRIC" id="fig|1328313.3.peg.20"/>
<dbReference type="GO" id="GO:0016020">
    <property type="term" value="C:membrane"/>
    <property type="evidence" value="ECO:0007669"/>
    <property type="project" value="UniProtKB-SubCell"/>
</dbReference>
<dbReference type="GO" id="GO:0015035">
    <property type="term" value="F:protein-disulfide reductase activity"/>
    <property type="evidence" value="ECO:0007669"/>
    <property type="project" value="TreeGrafter"/>
</dbReference>
<evidence type="ECO:0000256" key="3">
    <source>
        <dbReference type="ARBA" id="ARBA00022748"/>
    </source>
</evidence>
<dbReference type="PANTHER" id="PTHR32234:SF3">
    <property type="entry name" value="SUPPRESSION OF COPPER SENSITIVITY PROTEIN"/>
    <property type="match status" value="1"/>
</dbReference>
<dbReference type="GO" id="GO:0045454">
    <property type="term" value="P:cell redox homeostasis"/>
    <property type="evidence" value="ECO:0007669"/>
    <property type="project" value="TreeGrafter"/>
</dbReference>
<proteinExistence type="predicted"/>
<dbReference type="CDD" id="cd02953">
    <property type="entry name" value="DsbDgamma"/>
    <property type="match status" value="1"/>
</dbReference>
<dbReference type="InterPro" id="IPR036249">
    <property type="entry name" value="Thioredoxin-like_sf"/>
</dbReference>
<dbReference type="AlphaFoldDB" id="W7QJN0"/>
<feature type="domain" description="Cytochrome C biogenesis protein transmembrane" evidence="7">
    <location>
        <begin position="278"/>
        <end position="486"/>
    </location>
</feature>
<dbReference type="GO" id="GO:0017004">
    <property type="term" value="P:cytochrome complex assembly"/>
    <property type="evidence" value="ECO:0007669"/>
    <property type="project" value="UniProtKB-KW"/>
</dbReference>
<feature type="domain" description="Thiol:disulfide interchange protein DsbD N-terminal" evidence="8">
    <location>
        <begin position="35"/>
        <end position="148"/>
    </location>
</feature>
<dbReference type="SUPFAM" id="SSF52833">
    <property type="entry name" value="Thioredoxin-like"/>
    <property type="match status" value="1"/>
</dbReference>
<dbReference type="Pfam" id="PF11412">
    <property type="entry name" value="DsbD_N"/>
    <property type="match status" value="1"/>
</dbReference>
<evidence type="ECO:0000256" key="2">
    <source>
        <dbReference type="ARBA" id="ARBA00022692"/>
    </source>
</evidence>
<evidence type="ECO:0000256" key="4">
    <source>
        <dbReference type="ARBA" id="ARBA00022989"/>
    </source>
</evidence>
<evidence type="ECO:0000313" key="10">
    <source>
        <dbReference type="Proteomes" id="UP000019276"/>
    </source>
</evidence>
<organism evidence="9 10">
    <name type="scientific">Catenovulum agarivorans DS-2</name>
    <dbReference type="NCBI Taxonomy" id="1328313"/>
    <lineage>
        <taxon>Bacteria</taxon>
        <taxon>Pseudomonadati</taxon>
        <taxon>Pseudomonadota</taxon>
        <taxon>Gammaproteobacteria</taxon>
        <taxon>Alteromonadales</taxon>
        <taxon>Alteromonadaceae</taxon>
        <taxon>Catenovulum</taxon>
    </lineage>
</organism>
<evidence type="ECO:0000256" key="6">
    <source>
        <dbReference type="SAM" id="Phobius"/>
    </source>
</evidence>
<dbReference type="PANTHER" id="PTHR32234">
    <property type="entry name" value="THIOL:DISULFIDE INTERCHANGE PROTEIN DSBD"/>
    <property type="match status" value="1"/>
</dbReference>
<feature type="transmembrane region" description="Helical" evidence="6">
    <location>
        <begin position="394"/>
        <end position="421"/>
    </location>
</feature>
<dbReference type="EMBL" id="ARZY01000001">
    <property type="protein sequence ID" value="EWH12076.1"/>
    <property type="molecule type" value="Genomic_DNA"/>
</dbReference>
<evidence type="ECO:0000256" key="5">
    <source>
        <dbReference type="ARBA" id="ARBA00023136"/>
    </source>
</evidence>
<feature type="transmembrane region" description="Helical" evidence="6">
    <location>
        <begin position="473"/>
        <end position="490"/>
    </location>
</feature>
<evidence type="ECO:0000259" key="7">
    <source>
        <dbReference type="Pfam" id="PF02683"/>
    </source>
</evidence>
<keyword evidence="3" id="KW-0201">Cytochrome c-type biogenesis</keyword>
<feature type="transmembrane region" description="Helical" evidence="6">
    <location>
        <begin position="433"/>
        <end position="453"/>
    </location>
</feature>
<keyword evidence="10" id="KW-1185">Reference proteome</keyword>
<comment type="caution">
    <text evidence="9">The sequence shown here is derived from an EMBL/GenBank/DDBJ whole genome shotgun (WGS) entry which is preliminary data.</text>
</comment>
<evidence type="ECO:0000259" key="8">
    <source>
        <dbReference type="Pfam" id="PF11412"/>
    </source>
</evidence>
<feature type="transmembrane region" description="Helical" evidence="6">
    <location>
        <begin position="319"/>
        <end position="339"/>
    </location>
</feature>
<keyword evidence="5 6" id="KW-0472">Membrane</keyword>
<gene>
    <name evidence="9" type="ORF">DS2_00090</name>
</gene>
<dbReference type="Proteomes" id="UP000019276">
    <property type="component" value="Unassembled WGS sequence"/>
</dbReference>
<reference evidence="9 10" key="1">
    <citation type="journal article" date="2014" name="Genome Announc.">
        <title>Draft Genome Sequence of the Agar-Degrading Bacterium Catenovulum sp. Strain DS-2, Isolated from Intestines of Haliotis diversicolor.</title>
        <authorList>
            <person name="Shan D."/>
            <person name="Li X."/>
            <person name="Gu Z."/>
            <person name="Wei G."/>
            <person name="Gao Z."/>
            <person name="Shao Z."/>
        </authorList>
    </citation>
    <scope>NUCLEOTIDE SEQUENCE [LARGE SCALE GENOMIC DNA]</scope>
    <source>
        <strain evidence="9 10">DS-2</strain>
    </source>
</reference>
<sequence length="674" mass="74699">MLWLTSIYAELLYAEQSSATGPHIQVQLVSEYTQLNPTQTNWIGILLKPEPHWHTYWRNPGDSGEAPSMQWQLPSGLSVGEIIWPIPQQINVAHLVNYGYEGQNLLMLPLTFTSSAQYQLGQQIEIKVDLSWLVCQEDCVPGWATLTKTFEISNQQQPSAFKPLFAQTRQRHPQAQKLSGRYEITDKHIVVSANPPTSEKWQLLPLKSSIIQHNKPQQIVASTPTQTSFTVLRSDYFIDDKQPIEFLLSDGESAYYLTAQYNTGLTTAAVGTESPHLALILLMALAGGIILNLMPCVLPVLSIKALSLQQQNLPTLTKFAYLLGVLISFNLFALAIVIFRQGGESLGWGFQMQSPWFVALMAFLFLAIALMLLDQIKISNGLTNLGQSWVSSHGFASQFATGVLAVLVASPCTAPFMAASIGVAMVSPPLQTMLIFTSLALGFALPLTVIFCLPKVAKLLPKPGAWMESFRQFLAFPMLATVIWLVWIYLNQTNSSAQLILLSALLLFALFCWLAQHSKGGLKVLCGLAIIACIVAPFYFSKTQVAIEQKTQHTQSYLKYDANKLAELKANNQVVLVNMTADWCITCKVNEQVAFNSSQVQTALADDSVHYMVGDWTNKNSQILSFLQQYQRAGVPLYVVYAGNHSEQVLPQLLTPAMLIEAINLAKKELNHES</sequence>
<protein>
    <submittedName>
        <fullName evidence="9">Thiol:disulfide interchange protein</fullName>
    </submittedName>
</protein>
<keyword evidence="2 6" id="KW-0812">Transmembrane</keyword>
<dbReference type="STRING" id="1328313.DS2_00090"/>
<dbReference type="Pfam" id="PF13899">
    <property type="entry name" value="Thioredoxin_7"/>
    <property type="match status" value="1"/>
</dbReference>
<name>W7QJN0_9ALTE</name>